<dbReference type="Pfam" id="PF04860">
    <property type="entry name" value="Phage_portal"/>
    <property type="match status" value="1"/>
</dbReference>
<keyword evidence="3" id="KW-1185">Reference proteome</keyword>
<proteinExistence type="predicted"/>
<accession>A0ABY5MQE0</accession>
<dbReference type="InterPro" id="IPR006944">
    <property type="entry name" value="Phage/GTA_portal"/>
</dbReference>
<name>A0ABY5MQE0_9HYPH</name>
<dbReference type="InterPro" id="IPR006427">
    <property type="entry name" value="Portal_HK97"/>
</dbReference>
<protein>
    <recommendedName>
        <fullName evidence="4">Phage portal protein</fullName>
    </recommendedName>
</protein>
<dbReference type="NCBIfam" id="TIGR01537">
    <property type="entry name" value="portal_HK97"/>
    <property type="match status" value="1"/>
</dbReference>
<feature type="region of interest" description="Disordered" evidence="1">
    <location>
        <begin position="372"/>
        <end position="424"/>
    </location>
</feature>
<sequence length="424" mass="46648">MGFMDRLFAREERASVEDPRVPISSPNIIAFLGLDALSASGETVTIDSALGVPAIWAAVNFLPGTLAGLPLHLYKRTSAGRERVTGGLATILHDAVNPGMSSFDWRMYMFGQVFTEGRGVSFIERNAGGKPLNIWPLDPCGVTVKRFEGRKLYEYKDGSSRKVTYEASEVIDIPFMLKRDMLGHRSPILTNKDVIGLAQAVTKYGSKFFQNGGVPPFAIEGPFQSAGALQRSAEDLAAAVQKAAKENRLALSLPAGHTIKQLGADPEKSQLVELQRFIIEQIARIYSLPPTFLQDLTHGTFSNTEQQDLHFVKHTMRRWIQQFEQEVNLKLFGRVNNRQYVEMNVDGLLRGDFKARMEGYAKGIQNAILKPNEARRRENLPDDPEGDKLLIQGATAPLGSQPARGIGDNGGPPLNDNEGNDDAA</sequence>
<evidence type="ECO:0000256" key="1">
    <source>
        <dbReference type="SAM" id="MobiDB-lite"/>
    </source>
</evidence>
<organism evidence="2 3">
    <name type="scientific">Nitratireductor thuwali</name>
    <dbReference type="NCBI Taxonomy" id="2267699"/>
    <lineage>
        <taxon>Bacteria</taxon>
        <taxon>Pseudomonadati</taxon>
        <taxon>Pseudomonadota</taxon>
        <taxon>Alphaproteobacteria</taxon>
        <taxon>Hyphomicrobiales</taxon>
        <taxon>Phyllobacteriaceae</taxon>
        <taxon>Nitratireductor</taxon>
    </lineage>
</organism>
<evidence type="ECO:0000313" key="2">
    <source>
        <dbReference type="EMBL" id="UUP19516.1"/>
    </source>
</evidence>
<evidence type="ECO:0000313" key="3">
    <source>
        <dbReference type="Proteomes" id="UP001342418"/>
    </source>
</evidence>
<dbReference type="EMBL" id="CP030941">
    <property type="protein sequence ID" value="UUP19516.1"/>
    <property type="molecule type" value="Genomic_DNA"/>
</dbReference>
<evidence type="ECO:0008006" key="4">
    <source>
        <dbReference type="Google" id="ProtNLM"/>
    </source>
</evidence>
<dbReference type="Proteomes" id="UP001342418">
    <property type="component" value="Chromosome"/>
</dbReference>
<reference evidence="2 3" key="1">
    <citation type="submission" date="2018-07" db="EMBL/GenBank/DDBJ databases">
        <title>Genome sequence of Nitratireductor thuwali#1536.</title>
        <authorList>
            <person name="Michoud G."/>
            <person name="Merlino G."/>
            <person name="Sefrji F.O."/>
            <person name="Daffonchio D."/>
        </authorList>
    </citation>
    <scope>NUCLEOTIDE SEQUENCE [LARGE SCALE GENOMIC DNA]</scope>
    <source>
        <strain evidence="3">Nit1536</strain>
    </source>
</reference>
<gene>
    <name evidence="2" type="ORF">NTH_04019</name>
</gene>